<dbReference type="PANTHER" id="PTHR36932">
    <property type="entry name" value="CAPSULAR POLYSACCHARIDE BIOSYNTHESIS PROTEIN"/>
    <property type="match status" value="1"/>
</dbReference>
<accession>A0A0W0YAS2</accession>
<proteinExistence type="predicted"/>
<dbReference type="RefSeq" id="WP_058516002.1">
    <property type="nucleotide sequence ID" value="NZ_CAAAIH010000008.1"/>
</dbReference>
<dbReference type="SUPFAM" id="SSF56801">
    <property type="entry name" value="Acetyl-CoA synthetase-like"/>
    <property type="match status" value="1"/>
</dbReference>
<evidence type="ECO:0000313" key="1">
    <source>
        <dbReference type="EMBL" id="KTD53726.1"/>
    </source>
</evidence>
<dbReference type="PANTHER" id="PTHR36932:SF1">
    <property type="entry name" value="CAPSULAR POLYSACCHARIDE BIOSYNTHESIS PROTEIN"/>
    <property type="match status" value="1"/>
</dbReference>
<comment type="caution">
    <text evidence="1">The sequence shown here is derived from an EMBL/GenBank/DDBJ whole genome shotgun (WGS) entry which is preliminary data.</text>
</comment>
<dbReference type="STRING" id="45074.Lsan_4136"/>
<dbReference type="AlphaFoldDB" id="A0A0W0YAS2"/>
<protein>
    <submittedName>
        <fullName evidence="1">Coenzyme F390 synthetase</fullName>
    </submittedName>
</protein>
<dbReference type="OrthoDB" id="580775at2"/>
<dbReference type="PATRIC" id="fig|45074.5.peg.4442"/>
<dbReference type="InterPro" id="IPR042099">
    <property type="entry name" value="ANL_N_sf"/>
</dbReference>
<keyword evidence="2" id="KW-1185">Reference proteome</keyword>
<dbReference type="EMBL" id="LNYU01000091">
    <property type="protein sequence ID" value="KTD53726.1"/>
    <property type="molecule type" value="Genomic_DNA"/>
</dbReference>
<evidence type="ECO:0000313" key="2">
    <source>
        <dbReference type="Proteomes" id="UP000054703"/>
    </source>
</evidence>
<dbReference type="InterPro" id="IPR053158">
    <property type="entry name" value="CapK_Type1_Caps_Biosynth"/>
</dbReference>
<organism evidence="1 2">
    <name type="scientific">Legionella santicrucis</name>
    <dbReference type="NCBI Taxonomy" id="45074"/>
    <lineage>
        <taxon>Bacteria</taxon>
        <taxon>Pseudomonadati</taxon>
        <taxon>Pseudomonadota</taxon>
        <taxon>Gammaproteobacteria</taxon>
        <taxon>Legionellales</taxon>
        <taxon>Legionellaceae</taxon>
        <taxon>Legionella</taxon>
    </lineage>
</organism>
<sequence length="493" mass="57034">MSFFCFLNSFNHFLSRIDKTNDQSIAPCELIERHMLDFEKQFQKNQEAIYYSQEQLQNLINTRLRAILLHAKSKSPWYKKTLAKINVENFTKDRLEELPIINKTILMENWDAIVTDPKLSLALIEKHMSKKNDKLDTLYLGSKYQVVATGGSSGKRGIFIYDWNEWIAFHTAFIRFPLYNHERTQMVTTKLNAHSKTVSLFVTNTSIAAYSLAKTFWRHHENTYFLPMAVTPLNIVITRLNQIQPDILSAAPSYIHKVCQLVQKGQIKITPKIIYVGGEPLFEQTLALIKETWPKVDVFNVFGCTEGIVGLNCRANTDEMHLNEDQCIIEPLDEHNHPVDKEVMATKVYITNLYNYTLPLIRYENSDEILFLNKTCDCGIQHQLIKAPKGRPGCDFNYPGNIFVHHSLFLGALLSEKNLQEYQVEQTLDGVKIKIVTTGYINKHQLQENIRIRLNKVNFPHAKIEVIEVPEIVYLYSGKLNRFIPLKSHPETE</sequence>
<dbReference type="Proteomes" id="UP000054703">
    <property type="component" value="Unassembled WGS sequence"/>
</dbReference>
<name>A0A0W0YAS2_9GAMM</name>
<gene>
    <name evidence="1" type="ORF">Lsan_4136</name>
</gene>
<reference evidence="1 2" key="1">
    <citation type="submission" date="2015-11" db="EMBL/GenBank/DDBJ databases">
        <title>Genomic analysis of 38 Legionella species identifies large and diverse effector repertoires.</title>
        <authorList>
            <person name="Burstein D."/>
            <person name="Amaro F."/>
            <person name="Zusman T."/>
            <person name="Lifshitz Z."/>
            <person name="Cohen O."/>
            <person name="Gilbert J.A."/>
            <person name="Pupko T."/>
            <person name="Shuman H.A."/>
            <person name="Segal G."/>
        </authorList>
    </citation>
    <scope>NUCLEOTIDE SEQUENCE [LARGE SCALE GENOMIC DNA]</scope>
    <source>
        <strain evidence="1 2">SC-63-C7</strain>
    </source>
</reference>
<dbReference type="Gene3D" id="3.40.50.12780">
    <property type="entry name" value="N-terminal domain of ligase-like"/>
    <property type="match status" value="1"/>
</dbReference>